<feature type="transmembrane region" description="Helical" evidence="6">
    <location>
        <begin position="399"/>
        <end position="423"/>
    </location>
</feature>
<organism evidence="9">
    <name type="scientific">Physcomitrium patens</name>
    <name type="common">Spreading-leaved earth moss</name>
    <name type="synonym">Physcomitrella patens</name>
    <dbReference type="NCBI Taxonomy" id="3218"/>
    <lineage>
        <taxon>Eukaryota</taxon>
        <taxon>Viridiplantae</taxon>
        <taxon>Streptophyta</taxon>
        <taxon>Embryophyta</taxon>
        <taxon>Bryophyta</taxon>
        <taxon>Bryophytina</taxon>
        <taxon>Bryopsida</taxon>
        <taxon>Funariidae</taxon>
        <taxon>Funariales</taxon>
        <taxon>Funariaceae</taxon>
        <taxon>Physcomitrium</taxon>
    </lineage>
</organism>
<dbReference type="InterPro" id="IPR004263">
    <property type="entry name" value="Exostosin"/>
</dbReference>
<reference evidence="9 11" key="2">
    <citation type="journal article" date="2018" name="Plant J.">
        <title>The Physcomitrella patens chromosome-scale assembly reveals moss genome structure and evolution.</title>
        <authorList>
            <person name="Lang D."/>
            <person name="Ullrich K.K."/>
            <person name="Murat F."/>
            <person name="Fuchs J."/>
            <person name="Jenkins J."/>
            <person name="Haas F.B."/>
            <person name="Piednoel M."/>
            <person name="Gundlach H."/>
            <person name="Van Bel M."/>
            <person name="Meyberg R."/>
            <person name="Vives C."/>
            <person name="Morata J."/>
            <person name="Symeonidi A."/>
            <person name="Hiss M."/>
            <person name="Muchero W."/>
            <person name="Kamisugi Y."/>
            <person name="Saleh O."/>
            <person name="Blanc G."/>
            <person name="Decker E.L."/>
            <person name="van Gessel N."/>
            <person name="Grimwood J."/>
            <person name="Hayes R.D."/>
            <person name="Graham S.W."/>
            <person name="Gunter L.E."/>
            <person name="McDaniel S.F."/>
            <person name="Hoernstein S.N.W."/>
            <person name="Larsson A."/>
            <person name="Li F.W."/>
            <person name="Perroud P.F."/>
            <person name="Phillips J."/>
            <person name="Ranjan P."/>
            <person name="Rokshar D.S."/>
            <person name="Rothfels C.J."/>
            <person name="Schneider L."/>
            <person name="Shu S."/>
            <person name="Stevenson D.W."/>
            <person name="Thummler F."/>
            <person name="Tillich M."/>
            <person name="Villarreal Aguilar J.C."/>
            <person name="Widiez T."/>
            <person name="Wong G.K."/>
            <person name="Wymore A."/>
            <person name="Zhang Y."/>
            <person name="Zimmer A.D."/>
            <person name="Quatrano R.S."/>
            <person name="Mayer K.F.X."/>
            <person name="Goodstein D."/>
            <person name="Casacuberta J.M."/>
            <person name="Vandepoele K."/>
            <person name="Reski R."/>
            <person name="Cuming A.C."/>
            <person name="Tuskan G.A."/>
            <person name="Maumus F."/>
            <person name="Salse J."/>
            <person name="Schmutz J."/>
            <person name="Rensing S.A."/>
        </authorList>
    </citation>
    <scope>NUCLEOTIDE SEQUENCE [LARGE SCALE GENOMIC DNA]</scope>
    <source>
        <strain evidence="10 11">cv. Gransden 2004</strain>
    </source>
</reference>
<feature type="domain" description="Glycosyl transferase 64" evidence="7">
    <location>
        <begin position="523"/>
        <end position="759"/>
    </location>
</feature>
<keyword evidence="4 6" id="KW-0472">Membrane</keyword>
<evidence type="ECO:0000256" key="6">
    <source>
        <dbReference type="SAM" id="Phobius"/>
    </source>
</evidence>
<dbReference type="InterPro" id="IPR056442">
    <property type="entry name" value="GINT1_N"/>
</dbReference>
<comment type="subcellular location">
    <subcellularLocation>
        <location evidence="1">Membrane</location>
    </subcellularLocation>
</comment>
<feature type="transmembrane region" description="Helical" evidence="6">
    <location>
        <begin position="480"/>
        <end position="505"/>
    </location>
</feature>
<dbReference type="RefSeq" id="XP_024375757.1">
    <property type="nucleotide sequence ID" value="XM_024519989.2"/>
</dbReference>
<dbReference type="OrthoDB" id="5954868at2759"/>
<dbReference type="PANTHER" id="PTHR48261:SF6">
    <property type="entry name" value="GLYCOSYLTRANSFERASE FAMILY PROTEIN"/>
    <property type="match status" value="1"/>
</dbReference>
<dbReference type="EnsemblPlants" id="Pp3c5_3040V3.2">
    <property type="protein sequence ID" value="Pp3c5_3040V3.2"/>
    <property type="gene ID" value="Pp3c5_3040"/>
</dbReference>
<dbReference type="Gene3D" id="3.90.550.10">
    <property type="entry name" value="Spore Coat Polysaccharide Biosynthesis Protein SpsA, Chain A"/>
    <property type="match status" value="1"/>
</dbReference>
<dbReference type="Proteomes" id="UP000006727">
    <property type="component" value="Chromosome 5"/>
</dbReference>
<dbReference type="EnsemblPlants" id="Pp3c5_3040V3.1">
    <property type="protein sequence ID" value="Pp3c5_3040V3.1"/>
    <property type="gene ID" value="Pp3c5_3040"/>
</dbReference>
<dbReference type="PANTHER" id="PTHR48261">
    <property type="entry name" value="ACETYLGLUCOSAMINYLTRANSFERASE"/>
    <property type="match status" value="1"/>
</dbReference>
<dbReference type="GO" id="GO:0016757">
    <property type="term" value="F:glycosyltransferase activity"/>
    <property type="evidence" value="ECO:0007669"/>
    <property type="project" value="InterPro"/>
</dbReference>
<evidence type="ECO:0000313" key="9">
    <source>
        <dbReference type="EMBL" id="PNR53492.1"/>
    </source>
</evidence>
<proteinExistence type="inferred from homology"/>
<evidence type="ECO:0000256" key="5">
    <source>
        <dbReference type="ARBA" id="ARBA00023157"/>
    </source>
</evidence>
<dbReference type="InterPro" id="IPR015338">
    <property type="entry name" value="GT64_dom"/>
</dbReference>
<dbReference type="Pfam" id="PF09258">
    <property type="entry name" value="Glyco_transf_64"/>
    <property type="match status" value="1"/>
</dbReference>
<dbReference type="SUPFAM" id="SSF75005">
    <property type="entry name" value="Arabinanase/levansucrase/invertase"/>
    <property type="match status" value="1"/>
</dbReference>
<reference evidence="9 11" key="1">
    <citation type="journal article" date="2008" name="Science">
        <title>The Physcomitrella genome reveals evolutionary insights into the conquest of land by plants.</title>
        <authorList>
            <person name="Rensing S."/>
            <person name="Lang D."/>
            <person name="Zimmer A."/>
            <person name="Terry A."/>
            <person name="Salamov A."/>
            <person name="Shapiro H."/>
            <person name="Nishiyama T."/>
            <person name="Perroud P.-F."/>
            <person name="Lindquist E."/>
            <person name="Kamisugi Y."/>
            <person name="Tanahashi T."/>
            <person name="Sakakibara K."/>
            <person name="Fujita T."/>
            <person name="Oishi K."/>
            <person name="Shin-I T."/>
            <person name="Kuroki Y."/>
            <person name="Toyoda A."/>
            <person name="Suzuki Y."/>
            <person name="Hashimoto A."/>
            <person name="Yamaguchi K."/>
            <person name="Sugano A."/>
            <person name="Kohara Y."/>
            <person name="Fujiyama A."/>
            <person name="Anterola A."/>
            <person name="Aoki S."/>
            <person name="Ashton N."/>
            <person name="Barbazuk W.B."/>
            <person name="Barker E."/>
            <person name="Bennetzen J."/>
            <person name="Bezanilla M."/>
            <person name="Blankenship R."/>
            <person name="Cho S.H."/>
            <person name="Dutcher S."/>
            <person name="Estelle M."/>
            <person name="Fawcett J.A."/>
            <person name="Gundlach H."/>
            <person name="Hanada K."/>
            <person name="Heyl A."/>
            <person name="Hicks K.A."/>
            <person name="Hugh J."/>
            <person name="Lohr M."/>
            <person name="Mayer K."/>
            <person name="Melkozernov A."/>
            <person name="Murata T."/>
            <person name="Nelson D."/>
            <person name="Pils B."/>
            <person name="Prigge M."/>
            <person name="Reiss B."/>
            <person name="Renner T."/>
            <person name="Rombauts S."/>
            <person name="Rushton P."/>
            <person name="Sanderfoot A."/>
            <person name="Schween G."/>
            <person name="Shiu S.-H."/>
            <person name="Stueber K."/>
            <person name="Theodoulou F.L."/>
            <person name="Tu H."/>
            <person name="Van de Peer Y."/>
            <person name="Verrier P.J."/>
            <person name="Waters E."/>
            <person name="Wood A."/>
            <person name="Yang L."/>
            <person name="Cove D."/>
            <person name="Cuming A."/>
            <person name="Hasebe M."/>
            <person name="Lucas S."/>
            <person name="Mishler D.B."/>
            <person name="Reski R."/>
            <person name="Grigoriev I."/>
            <person name="Quatrano R.S."/>
            <person name="Boore J.L."/>
        </authorList>
    </citation>
    <scope>NUCLEOTIDE SEQUENCE [LARGE SCALE GENOMIC DNA]</scope>
    <source>
        <strain evidence="10 11">cv. Gransden 2004</strain>
    </source>
</reference>
<dbReference type="Gramene" id="Pp3c5_3040V3.1">
    <property type="protein sequence ID" value="Pp3c5_3040V3.1"/>
    <property type="gene ID" value="Pp3c5_3040"/>
</dbReference>
<evidence type="ECO:0000256" key="4">
    <source>
        <dbReference type="ARBA" id="ARBA00023136"/>
    </source>
</evidence>
<dbReference type="RefSeq" id="XP_024375758.1">
    <property type="nucleotide sequence ID" value="XM_024519990.2"/>
</dbReference>
<keyword evidence="6" id="KW-0812">Transmembrane</keyword>
<keyword evidence="6" id="KW-1133">Transmembrane helix</keyword>
<accession>A0A2K1KI90</accession>
<dbReference type="Gene3D" id="2.115.10.20">
    <property type="entry name" value="Glycosyl hydrolase domain, family 43"/>
    <property type="match status" value="1"/>
</dbReference>
<evidence type="ECO:0000256" key="1">
    <source>
        <dbReference type="ARBA" id="ARBA00004370"/>
    </source>
</evidence>
<evidence type="ECO:0000256" key="2">
    <source>
        <dbReference type="ARBA" id="ARBA00008700"/>
    </source>
</evidence>
<keyword evidence="5" id="KW-1015">Disulfide bond</keyword>
<keyword evidence="3" id="KW-0808">Transferase</keyword>
<feature type="transmembrane region" description="Helical" evidence="6">
    <location>
        <begin position="49"/>
        <end position="71"/>
    </location>
</feature>
<reference evidence="10" key="3">
    <citation type="submission" date="2020-12" db="UniProtKB">
        <authorList>
            <consortium name="EnsemblPlants"/>
        </authorList>
    </citation>
    <scope>IDENTIFICATION</scope>
</reference>
<feature type="domain" description="Glucosamine inositolphosphorylceramide transferase 1 N-terminal" evidence="8">
    <location>
        <begin position="85"/>
        <end position="388"/>
    </location>
</feature>
<dbReference type="InterPro" id="IPR029044">
    <property type="entry name" value="Nucleotide-diphossugar_trans"/>
</dbReference>
<name>A0A2K1KI90_PHYPA</name>
<dbReference type="Gramene" id="Pp3c5_3040V3.2">
    <property type="protein sequence ID" value="Pp3c5_3040V3.2"/>
    <property type="gene ID" value="Pp3c5_3040"/>
</dbReference>
<dbReference type="KEGG" id="ppp:112282422"/>
<protein>
    <submittedName>
        <fullName evidence="9 10">Uncharacterized protein</fullName>
    </submittedName>
</protein>
<evidence type="ECO:0000313" key="11">
    <source>
        <dbReference type="Proteomes" id="UP000006727"/>
    </source>
</evidence>
<keyword evidence="11" id="KW-1185">Reference proteome</keyword>
<dbReference type="SUPFAM" id="SSF53448">
    <property type="entry name" value="Nucleotide-diphospho-sugar transferases"/>
    <property type="match status" value="1"/>
</dbReference>
<evidence type="ECO:0000259" key="8">
    <source>
        <dbReference type="Pfam" id="PF24793"/>
    </source>
</evidence>
<dbReference type="RefSeq" id="XP_024375759.1">
    <property type="nucleotide sequence ID" value="XM_024519991.2"/>
</dbReference>
<dbReference type="GO" id="GO:0016020">
    <property type="term" value="C:membrane"/>
    <property type="evidence" value="ECO:0007669"/>
    <property type="project" value="UniProtKB-SubCell"/>
</dbReference>
<comment type="similarity">
    <text evidence="2">Belongs to the glycosyltransferase 64 family.</text>
</comment>
<gene>
    <name evidence="10" type="primary">LOC112282422</name>
    <name evidence="9" type="ORF">PHYPA_007167</name>
</gene>
<dbReference type="EMBL" id="ABEU02000005">
    <property type="protein sequence ID" value="PNR53492.1"/>
    <property type="molecule type" value="Genomic_DNA"/>
</dbReference>
<evidence type="ECO:0000259" key="7">
    <source>
        <dbReference type="Pfam" id="PF09258"/>
    </source>
</evidence>
<evidence type="ECO:0000313" key="10">
    <source>
        <dbReference type="EnsemblPlants" id="Pp3c5_3040V3.1"/>
    </source>
</evidence>
<dbReference type="GeneID" id="112282422"/>
<dbReference type="Pfam" id="PF24793">
    <property type="entry name" value="GINT1_N"/>
    <property type="match status" value="1"/>
</dbReference>
<dbReference type="InterPro" id="IPR023296">
    <property type="entry name" value="Glyco_hydro_beta-prop_sf"/>
</dbReference>
<evidence type="ECO:0000256" key="3">
    <source>
        <dbReference type="ARBA" id="ARBA00022679"/>
    </source>
</evidence>
<dbReference type="FunFam" id="2.115.10.20:FF:000004">
    <property type="entry name" value="Glucosamine inositolphosphorylceramide transferase 1"/>
    <property type="match status" value="1"/>
</dbReference>
<sequence>MKATGSPRAGAGLDWFDTMKSKYRWPSYGMCTMCPDKLPHRACGLSSTYLYYFLSILFFSFVGVLFSWLVFSPYKSLSGAVIAGCQPDNEGSWSIGLYRGSSPFSLQPLEATNKWVNKTSAWPIANPIFTCASVTSMTRPSNFVADPFMFIKGSKMYLFFETKNSITMQGDIGVAESSDEGLTWRYLGIALDEEWHLSYPYVFEYEGELYMMPEGSRNGDLRLYKATGFPLQWDFHKTLIHQPLVDASMVKYSGHYWLFASNFNRFNSRKNGQLEIWVAPSPLGPWKEHTKNPIKNGPSSEGARNGGGPFVHDGKLYRLGQDCGGTYGRRLRVFHVVTLTKNSYREVEVSLNLEQSKKGRHAWNGKRSHHMNLHQLPSGEWIAVVDGDRVPSGYLSMQYALGGAALLLLLSMSVIVGLVTGYGRCFLPPLSIMLNGSKRSIETLLPCVVRPQLTTRLYRAVSRLNRTGSSLRKKLPSNSYLQYVSGLVCLVLSVCAVCVVVNSFFGRNGAQDPYPVDGHYSQFTMIAMTYDARLWNLQLYVKHYSRCASVREIVVVWNKGIPPDPVLDFDSAVPIRIRVEPENSLNNRFKPDPLIATKAVLELDDDIMMTCDDIERGFRAWRENPDRMVGYCPRLIEGNPLQYRNERYARSQSGYNMILTSAAFMDSGFAFSKYWNERAAKGRAVVDELFNCEDILMNFILANQTSERAVEYVHPAWAVDTSKISTSAISRDTQGHYAKRTQCLSRFSEIFRGASLKKWDFLSRQDQWDN</sequence>
<dbReference type="AlphaFoldDB" id="A0A2K1KI90"/>
<dbReference type="PaxDb" id="3218-PP1S72_263V6.1"/>